<evidence type="ECO:0000256" key="1">
    <source>
        <dbReference type="SAM" id="MobiDB-lite"/>
    </source>
</evidence>
<feature type="compositionally biased region" description="Low complexity" evidence="1">
    <location>
        <begin position="22"/>
        <end position="36"/>
    </location>
</feature>
<dbReference type="Proteomes" id="UP001203761">
    <property type="component" value="Unassembled WGS sequence"/>
</dbReference>
<evidence type="ECO:0000313" key="2">
    <source>
        <dbReference type="EMBL" id="MCL6423141.1"/>
    </source>
</evidence>
<proteinExistence type="predicted"/>
<protein>
    <submittedName>
        <fullName evidence="2">Uncharacterized protein</fullName>
    </submittedName>
</protein>
<dbReference type="EMBL" id="JAKNCJ010000002">
    <property type="protein sequence ID" value="MCL6423141.1"/>
    <property type="molecule type" value="Genomic_DNA"/>
</dbReference>
<reference evidence="2" key="1">
    <citation type="submission" date="2022-02" db="EMBL/GenBank/DDBJ databases">
        <authorList>
            <person name="Lee M."/>
            <person name="Kim S.-J."/>
            <person name="Jung M.-Y."/>
        </authorList>
    </citation>
    <scope>NUCLEOTIDE SEQUENCE</scope>
    <source>
        <strain evidence="2">JHP9</strain>
    </source>
</reference>
<organism evidence="2 3">
    <name type="scientific">Brachybacterium equifaecis</name>
    <dbReference type="NCBI Taxonomy" id="2910770"/>
    <lineage>
        <taxon>Bacteria</taxon>
        <taxon>Bacillati</taxon>
        <taxon>Actinomycetota</taxon>
        <taxon>Actinomycetes</taxon>
        <taxon>Micrococcales</taxon>
        <taxon>Dermabacteraceae</taxon>
        <taxon>Brachybacterium</taxon>
    </lineage>
</organism>
<sequence length="54" mass="5219">MTPHSAGSTPEPGPTGPAPQSAPAGRSAADAPAPGGVLELLGRPTPRIGYGMGR</sequence>
<comment type="caution">
    <text evidence="2">The sequence shown here is derived from an EMBL/GenBank/DDBJ whole genome shotgun (WGS) entry which is preliminary data.</text>
</comment>
<keyword evidence="3" id="KW-1185">Reference proteome</keyword>
<name>A0ABT0QZT3_9MICO</name>
<dbReference type="RefSeq" id="WP_249737413.1">
    <property type="nucleotide sequence ID" value="NZ_JAKNCJ010000002.1"/>
</dbReference>
<accession>A0ABT0QZT3</accession>
<evidence type="ECO:0000313" key="3">
    <source>
        <dbReference type="Proteomes" id="UP001203761"/>
    </source>
</evidence>
<feature type="region of interest" description="Disordered" evidence="1">
    <location>
        <begin position="1"/>
        <end position="54"/>
    </location>
</feature>
<gene>
    <name evidence="2" type="ORF">Bequi_07040</name>
</gene>